<dbReference type="InterPro" id="IPR013785">
    <property type="entry name" value="Aldolase_TIM"/>
</dbReference>
<dbReference type="PANTHER" id="PTHR48109:SF1">
    <property type="entry name" value="DIHYDROOROTATE DEHYDROGENASE (FUMARATE)"/>
    <property type="match status" value="1"/>
</dbReference>
<comment type="caution">
    <text evidence="12">The sequence shown here is derived from an EMBL/GenBank/DDBJ whole genome shotgun (WGS) entry which is preliminary data.</text>
</comment>
<keyword evidence="5 9" id="KW-0285">Flavoprotein</keyword>
<dbReference type="SUPFAM" id="SSF51395">
    <property type="entry name" value="FMN-linked oxidoreductases"/>
    <property type="match status" value="1"/>
</dbReference>
<accession>A0A9W6P2I4</accession>
<proteinExistence type="inferred from homology"/>
<feature type="domain" description="Dihydroorotate dehydrogenase catalytic" evidence="11">
    <location>
        <begin position="5"/>
        <end position="290"/>
    </location>
</feature>
<feature type="compositionally biased region" description="Basic and acidic residues" evidence="10">
    <location>
        <begin position="311"/>
        <end position="326"/>
    </location>
</feature>
<feature type="active site" description="Nucleophile" evidence="9">
    <location>
        <position position="131"/>
    </location>
</feature>
<comment type="caution">
    <text evidence="9">Lacks conserved residue(s) required for the propagation of feature annotation.</text>
</comment>
<comment type="pathway">
    <text evidence="2 9">Pyrimidine metabolism; UMP biosynthesis via de novo pathway.</text>
</comment>
<evidence type="ECO:0000256" key="5">
    <source>
        <dbReference type="ARBA" id="ARBA00022630"/>
    </source>
</evidence>
<feature type="binding site" evidence="9">
    <location>
        <begin position="247"/>
        <end position="248"/>
    </location>
    <ligand>
        <name>FMN</name>
        <dbReference type="ChEBI" id="CHEBI:58210"/>
    </ligand>
</feature>
<comment type="similarity">
    <text evidence="3 9">Belongs to the dihydroorotate dehydrogenase family. Type 1 subfamily.</text>
</comment>
<name>A0A9W6P2I4_9ACTN</name>
<feature type="binding site" evidence="9">
    <location>
        <begin position="269"/>
        <end position="270"/>
    </location>
    <ligand>
        <name>FMN</name>
        <dbReference type="ChEBI" id="CHEBI:58210"/>
    </ligand>
</feature>
<evidence type="ECO:0000259" key="11">
    <source>
        <dbReference type="Pfam" id="PF01180"/>
    </source>
</evidence>
<dbReference type="EC" id="1.3.-.-" evidence="9"/>
<dbReference type="InterPro" id="IPR024920">
    <property type="entry name" value="Dihydroorotate_DH_1"/>
</dbReference>
<comment type="catalytic activity">
    <reaction evidence="9">
        <text>(S)-dihydroorotate + A = orotate + AH2</text>
        <dbReference type="Rhea" id="RHEA:18073"/>
        <dbReference type="ChEBI" id="CHEBI:13193"/>
        <dbReference type="ChEBI" id="CHEBI:17499"/>
        <dbReference type="ChEBI" id="CHEBI:30839"/>
        <dbReference type="ChEBI" id="CHEBI:30864"/>
    </reaction>
</comment>
<gene>
    <name evidence="9 12" type="primary">pyrD</name>
    <name evidence="12" type="ORF">Nans01_03860</name>
</gene>
<dbReference type="CDD" id="cd04740">
    <property type="entry name" value="DHOD_1B_like"/>
    <property type="match status" value="1"/>
</dbReference>
<dbReference type="InterPro" id="IPR005720">
    <property type="entry name" value="Dihydroorotate_DH_cat"/>
</dbReference>
<dbReference type="InterPro" id="IPR049622">
    <property type="entry name" value="Dihydroorotate_DH_I"/>
</dbReference>
<dbReference type="PANTHER" id="PTHR48109">
    <property type="entry name" value="DIHYDROOROTATE DEHYDROGENASE (QUINONE), MITOCHONDRIAL-RELATED"/>
    <property type="match status" value="1"/>
</dbReference>
<comment type="subcellular location">
    <subcellularLocation>
        <location evidence="1 9">Cytoplasm</location>
    </subcellularLocation>
</comment>
<dbReference type="EMBL" id="BSQG01000001">
    <property type="protein sequence ID" value="GLU46035.1"/>
    <property type="molecule type" value="Genomic_DNA"/>
</dbReference>
<evidence type="ECO:0000256" key="6">
    <source>
        <dbReference type="ARBA" id="ARBA00022643"/>
    </source>
</evidence>
<dbReference type="Pfam" id="PF01180">
    <property type="entry name" value="DHO_dh"/>
    <property type="match status" value="1"/>
</dbReference>
<dbReference type="RefSeq" id="WP_285756900.1">
    <property type="nucleotide sequence ID" value="NZ_BSQG01000001.1"/>
</dbReference>
<protein>
    <recommendedName>
        <fullName evidence="9">Dihydroorotate dehydrogenase</fullName>
        <shortName evidence="9">DHOD</shortName>
        <shortName evidence="9">DHODase</shortName>
        <shortName evidence="9">DHOdehase</shortName>
        <ecNumber evidence="9">1.3.-.-</ecNumber>
    </recommendedName>
</protein>
<dbReference type="PIRSF" id="PIRSF000164">
    <property type="entry name" value="DHO_oxidase"/>
    <property type="match status" value="1"/>
</dbReference>
<dbReference type="PROSITE" id="PS51257">
    <property type="entry name" value="PROKAR_LIPOPROTEIN"/>
    <property type="match status" value="1"/>
</dbReference>
<evidence type="ECO:0000256" key="4">
    <source>
        <dbReference type="ARBA" id="ARBA00022490"/>
    </source>
</evidence>
<keyword evidence="13" id="KW-1185">Reference proteome</keyword>
<feature type="binding site" evidence="9">
    <location>
        <position position="220"/>
    </location>
    <ligand>
        <name>FMN</name>
        <dbReference type="ChEBI" id="CHEBI:58210"/>
    </ligand>
</feature>
<comment type="cofactor">
    <cofactor evidence="9">
        <name>FMN</name>
        <dbReference type="ChEBI" id="CHEBI:58210"/>
    </cofactor>
    <text evidence="9">Binds 1 FMN per subunit.</text>
</comment>
<feature type="region of interest" description="Disordered" evidence="10">
    <location>
        <begin position="302"/>
        <end position="326"/>
    </location>
</feature>
<sequence>MTPDLRVRLGDIELANPIMTAAGCAGSGRELAQFFDIARIGALVTKSVMVEPRAGRPAPRVAETPSGMLSAVGFQGPGIEVFLQRDLPWLLSRGGRAVVSVAGGSPQEYAELARRLSDASGVTMIEVNLSSPNLAERGRHFAHDAGAAARVVNAVRAKTRSDIPVFAKLSPDVPDLVALAQECVAAGADGLSMVNTVRGMAIDPVTMRPAVAGGVGGLSGPAIRPIAIACVYEVHAALPKVPLIGMGGVRTGSDALEFVLAGASAVAVGTVIFNDPSACVRILREFEQALVDRGVGRAADLVGAAHRPPGPRHDDDHRGRPRGEGR</sequence>
<feature type="binding site" evidence="9">
    <location>
        <position position="128"/>
    </location>
    <ligand>
        <name>substrate</name>
    </ligand>
</feature>
<keyword evidence="7 9" id="KW-0665">Pyrimidine biosynthesis</keyword>
<dbReference type="InterPro" id="IPR012135">
    <property type="entry name" value="Dihydroorotate_DH_1_2"/>
</dbReference>
<dbReference type="GO" id="GO:0044205">
    <property type="term" value="P:'de novo' UMP biosynthetic process"/>
    <property type="evidence" value="ECO:0007669"/>
    <property type="project" value="UniProtKB-UniRule"/>
</dbReference>
<evidence type="ECO:0000256" key="1">
    <source>
        <dbReference type="ARBA" id="ARBA00004496"/>
    </source>
</evidence>
<feature type="binding site" evidence="9">
    <location>
        <position position="46"/>
    </location>
    <ligand>
        <name>substrate</name>
    </ligand>
</feature>
<keyword evidence="6 9" id="KW-0288">FMN</keyword>
<feature type="binding site" evidence="9">
    <location>
        <position position="194"/>
    </location>
    <ligand>
        <name>FMN</name>
        <dbReference type="ChEBI" id="CHEBI:58210"/>
    </ligand>
</feature>
<feature type="binding site" evidence="9">
    <location>
        <begin position="46"/>
        <end position="47"/>
    </location>
    <ligand>
        <name>FMN</name>
        <dbReference type="ChEBI" id="CHEBI:58210"/>
    </ligand>
</feature>
<evidence type="ECO:0000256" key="9">
    <source>
        <dbReference type="HAMAP-Rule" id="MF_00224"/>
    </source>
</evidence>
<comment type="function">
    <text evidence="9">Catalyzes the conversion of dihydroorotate to orotate.</text>
</comment>
<dbReference type="GO" id="GO:0005737">
    <property type="term" value="C:cytoplasm"/>
    <property type="evidence" value="ECO:0007669"/>
    <property type="project" value="UniProtKB-SubCell"/>
</dbReference>
<feature type="binding site" evidence="9">
    <location>
        <begin position="195"/>
        <end position="196"/>
    </location>
    <ligand>
        <name>substrate</name>
    </ligand>
</feature>
<dbReference type="PROSITE" id="PS00912">
    <property type="entry name" value="DHODEHASE_2"/>
    <property type="match status" value="1"/>
</dbReference>
<evidence type="ECO:0000256" key="3">
    <source>
        <dbReference type="ARBA" id="ARBA00008008"/>
    </source>
</evidence>
<dbReference type="InterPro" id="IPR033888">
    <property type="entry name" value="DHOD_1B"/>
</dbReference>
<evidence type="ECO:0000313" key="13">
    <source>
        <dbReference type="Proteomes" id="UP001165092"/>
    </source>
</evidence>
<evidence type="ECO:0000256" key="2">
    <source>
        <dbReference type="ARBA" id="ARBA00004725"/>
    </source>
</evidence>
<dbReference type="Gene3D" id="3.20.20.70">
    <property type="entry name" value="Aldolase class I"/>
    <property type="match status" value="1"/>
</dbReference>
<dbReference type="GO" id="GO:0004152">
    <property type="term" value="F:dihydroorotate dehydrogenase activity"/>
    <property type="evidence" value="ECO:0007669"/>
    <property type="project" value="UniProtKB-UniRule"/>
</dbReference>
<keyword evidence="8 9" id="KW-0560">Oxidoreductase</keyword>
<organism evidence="12 13">
    <name type="scientific">Nocardiopsis ansamitocini</name>
    <dbReference type="NCBI Taxonomy" id="1670832"/>
    <lineage>
        <taxon>Bacteria</taxon>
        <taxon>Bacillati</taxon>
        <taxon>Actinomycetota</taxon>
        <taxon>Actinomycetes</taxon>
        <taxon>Streptosporangiales</taxon>
        <taxon>Nocardiopsidaceae</taxon>
        <taxon>Nocardiopsis</taxon>
    </lineage>
</organism>
<evidence type="ECO:0000256" key="10">
    <source>
        <dbReference type="SAM" id="MobiDB-lite"/>
    </source>
</evidence>
<evidence type="ECO:0000256" key="8">
    <source>
        <dbReference type="ARBA" id="ARBA00023002"/>
    </source>
</evidence>
<dbReference type="HAMAP" id="MF_00224">
    <property type="entry name" value="DHO_dh_type1"/>
    <property type="match status" value="1"/>
</dbReference>
<dbReference type="AlphaFoldDB" id="A0A9W6P2I4"/>
<dbReference type="InterPro" id="IPR001295">
    <property type="entry name" value="Dihydroorotate_DH_CS"/>
</dbReference>
<evidence type="ECO:0000313" key="12">
    <source>
        <dbReference type="EMBL" id="GLU46035.1"/>
    </source>
</evidence>
<feature type="binding site" evidence="9">
    <location>
        <position position="128"/>
    </location>
    <ligand>
        <name>FMN</name>
        <dbReference type="ChEBI" id="CHEBI:58210"/>
    </ligand>
</feature>
<dbReference type="Proteomes" id="UP001165092">
    <property type="component" value="Unassembled WGS sequence"/>
</dbReference>
<dbReference type="GO" id="GO:0006207">
    <property type="term" value="P:'de novo' pyrimidine nucleobase biosynthetic process"/>
    <property type="evidence" value="ECO:0007669"/>
    <property type="project" value="InterPro"/>
</dbReference>
<feature type="binding site" evidence="9">
    <location>
        <position position="168"/>
    </location>
    <ligand>
        <name>FMN</name>
        <dbReference type="ChEBI" id="CHEBI:58210"/>
    </ligand>
</feature>
<dbReference type="InterPro" id="IPR050074">
    <property type="entry name" value="DHO_dehydrogenase"/>
</dbReference>
<evidence type="ECO:0000256" key="7">
    <source>
        <dbReference type="ARBA" id="ARBA00022975"/>
    </source>
</evidence>
<reference evidence="12" key="1">
    <citation type="submission" date="2023-02" db="EMBL/GenBank/DDBJ databases">
        <title>Nocardiopsis ansamitocini NBRC 112285.</title>
        <authorList>
            <person name="Ichikawa N."/>
            <person name="Sato H."/>
            <person name="Tonouchi N."/>
        </authorList>
    </citation>
    <scope>NUCLEOTIDE SEQUENCE</scope>
    <source>
        <strain evidence="12">NBRC 112285</strain>
    </source>
</reference>
<dbReference type="NCBIfam" id="TIGR01037">
    <property type="entry name" value="pyrD_sub1_fam"/>
    <property type="match status" value="1"/>
</dbReference>
<dbReference type="NCBIfam" id="NF005574">
    <property type="entry name" value="PRK07259.1"/>
    <property type="match status" value="1"/>
</dbReference>
<keyword evidence="4 9" id="KW-0963">Cytoplasm</keyword>